<protein>
    <recommendedName>
        <fullName evidence="6">FMN dependent NADH:quinone oxidoreductase</fullName>
        <ecNumber evidence="6">1.6.5.-</ecNumber>
    </recommendedName>
    <alternativeName>
        <fullName evidence="6">Azo-dye reductase</fullName>
    </alternativeName>
    <alternativeName>
        <fullName evidence="6">FMN-dependent NADH-azo compound oxidoreductase</fullName>
    </alternativeName>
    <alternativeName>
        <fullName evidence="6">FMN-dependent NADH-azoreductase</fullName>
        <ecNumber evidence="6">1.7.1.17</ecNumber>
    </alternativeName>
</protein>
<evidence type="ECO:0000256" key="1">
    <source>
        <dbReference type="ARBA" id="ARBA00022630"/>
    </source>
</evidence>
<dbReference type="SUPFAM" id="SSF52218">
    <property type="entry name" value="Flavoproteins"/>
    <property type="match status" value="1"/>
</dbReference>
<evidence type="ECO:0000256" key="6">
    <source>
        <dbReference type="HAMAP-Rule" id="MF_01216"/>
    </source>
</evidence>
<dbReference type="InterPro" id="IPR050104">
    <property type="entry name" value="FMN-dep_NADH:Q_OxRdtase_AzoR1"/>
</dbReference>
<evidence type="ECO:0000256" key="5">
    <source>
        <dbReference type="ARBA" id="ARBA00048542"/>
    </source>
</evidence>
<organism evidence="8 9">
    <name type="scientific">Venatoribacter cucullus</name>
    <dbReference type="NCBI Taxonomy" id="2661630"/>
    <lineage>
        <taxon>Bacteria</taxon>
        <taxon>Pseudomonadati</taxon>
        <taxon>Pseudomonadota</taxon>
        <taxon>Gammaproteobacteria</taxon>
        <taxon>Oceanospirillales</taxon>
        <taxon>Oceanospirillaceae</taxon>
        <taxon>Venatoribacter</taxon>
    </lineage>
</organism>
<dbReference type="EC" id="1.6.5.-" evidence="6"/>
<comment type="subunit">
    <text evidence="6">Homodimer.</text>
</comment>
<comment type="cofactor">
    <cofactor evidence="6">
        <name>FMN</name>
        <dbReference type="ChEBI" id="CHEBI:58210"/>
    </cofactor>
    <text evidence="6">Binds 1 FMN per subunit.</text>
</comment>
<dbReference type="Proteomes" id="UP000596074">
    <property type="component" value="Chromosome"/>
</dbReference>
<dbReference type="PANTHER" id="PTHR43741">
    <property type="entry name" value="FMN-DEPENDENT NADH-AZOREDUCTASE 1"/>
    <property type="match status" value="1"/>
</dbReference>
<dbReference type="GO" id="GO:0009055">
    <property type="term" value="F:electron transfer activity"/>
    <property type="evidence" value="ECO:0007669"/>
    <property type="project" value="UniProtKB-UniRule"/>
</dbReference>
<sequence length="198" mass="21200">MSTLLYVKGSIFGDNGQSSQLAAKFISNWQQKNPNGTVVVRDLATDVPPYLDATVVGAFFTPADDRNDEQKAVVAYSDALIEEISSADEVLIGMPMYNFTVPAQMKSYLDQLCRAGVTFKYTETGPVGLLANKPVTIITARGGNYKGTPLDSQTPFIKTILGFIGLTDVRMIHAEGLNMGDDAKAQALAAASEEIAAL</sequence>
<dbReference type="EMBL" id="CP046056">
    <property type="protein sequence ID" value="QQD25033.1"/>
    <property type="molecule type" value="Genomic_DNA"/>
</dbReference>
<keyword evidence="3 6" id="KW-0560">Oxidoreductase</keyword>
<reference evidence="8 9" key="1">
    <citation type="submission" date="2019-11" db="EMBL/GenBank/DDBJ databases">
        <title>Venatorbacter sp. nov. a predator of Campylobacter and other Gram-negative bacteria.</title>
        <authorList>
            <person name="Saeedi A."/>
            <person name="Cummings N.J."/>
            <person name="Connerton I.F."/>
            <person name="Connerton P.L."/>
        </authorList>
    </citation>
    <scope>NUCLEOTIDE SEQUENCE [LARGE SCALE GENOMIC DNA]</scope>
    <source>
        <strain evidence="8">XL5</strain>
    </source>
</reference>
<feature type="binding site" evidence="6">
    <location>
        <begin position="96"/>
        <end position="99"/>
    </location>
    <ligand>
        <name>FMN</name>
        <dbReference type="ChEBI" id="CHEBI:58210"/>
    </ligand>
</feature>
<gene>
    <name evidence="6" type="primary">azoR</name>
    <name evidence="8" type="ORF">GJQ55_11365</name>
</gene>
<comment type="function">
    <text evidence="6">Also exhibits azoreductase activity. Catalyzes the reductive cleavage of the azo bond in aromatic azo compounds to the corresponding amines.</text>
</comment>
<dbReference type="InterPro" id="IPR003680">
    <property type="entry name" value="Flavodoxin_fold"/>
</dbReference>
<dbReference type="GO" id="GO:0016652">
    <property type="term" value="F:oxidoreductase activity, acting on NAD(P)H as acceptor"/>
    <property type="evidence" value="ECO:0007669"/>
    <property type="project" value="UniProtKB-UniRule"/>
</dbReference>
<dbReference type="Gene3D" id="3.40.50.360">
    <property type="match status" value="1"/>
</dbReference>
<feature type="binding site" evidence="6">
    <location>
        <position position="10"/>
    </location>
    <ligand>
        <name>FMN</name>
        <dbReference type="ChEBI" id="CHEBI:58210"/>
    </ligand>
</feature>
<dbReference type="GO" id="GO:0016655">
    <property type="term" value="F:oxidoreductase activity, acting on NAD(P)H, quinone or similar compound as acceptor"/>
    <property type="evidence" value="ECO:0007669"/>
    <property type="project" value="InterPro"/>
</dbReference>
<dbReference type="KEGG" id="vcw:GJQ55_11365"/>
<evidence type="ECO:0000256" key="4">
    <source>
        <dbReference type="ARBA" id="ARBA00023027"/>
    </source>
</evidence>
<dbReference type="AlphaFoldDB" id="A0A9X7YPA5"/>
<evidence type="ECO:0000256" key="3">
    <source>
        <dbReference type="ARBA" id="ARBA00023002"/>
    </source>
</evidence>
<accession>A0A9X7YPA5</accession>
<evidence type="ECO:0000313" key="8">
    <source>
        <dbReference type="EMBL" id="QQD25033.1"/>
    </source>
</evidence>
<keyword evidence="9" id="KW-1185">Reference proteome</keyword>
<dbReference type="PANTHER" id="PTHR43741:SF2">
    <property type="entry name" value="FMN-DEPENDENT NADH:QUINONE OXIDOREDUCTASE"/>
    <property type="match status" value="1"/>
</dbReference>
<comment type="catalytic activity">
    <reaction evidence="6">
        <text>2 a quinone + NADH + H(+) = 2 a 1,4-benzosemiquinone + NAD(+)</text>
        <dbReference type="Rhea" id="RHEA:65952"/>
        <dbReference type="ChEBI" id="CHEBI:15378"/>
        <dbReference type="ChEBI" id="CHEBI:57540"/>
        <dbReference type="ChEBI" id="CHEBI:57945"/>
        <dbReference type="ChEBI" id="CHEBI:132124"/>
        <dbReference type="ChEBI" id="CHEBI:134225"/>
    </reaction>
</comment>
<dbReference type="InterPro" id="IPR029039">
    <property type="entry name" value="Flavoprotein-like_sf"/>
</dbReference>
<keyword evidence="1 6" id="KW-0285">Flavoprotein</keyword>
<dbReference type="HAMAP" id="MF_01216">
    <property type="entry name" value="Azoreductase_type1"/>
    <property type="match status" value="1"/>
</dbReference>
<proteinExistence type="inferred from homology"/>
<name>A0A9X7YPA5_9GAMM</name>
<dbReference type="GO" id="GO:0010181">
    <property type="term" value="F:FMN binding"/>
    <property type="evidence" value="ECO:0007669"/>
    <property type="project" value="UniProtKB-UniRule"/>
</dbReference>
<comment type="caution">
    <text evidence="6">Lacks conserved residue(s) required for the propagation of feature annotation.</text>
</comment>
<comment type="similarity">
    <text evidence="6">Belongs to the azoreductase type 1 family.</text>
</comment>
<dbReference type="EC" id="1.7.1.17" evidence="6"/>
<evidence type="ECO:0000313" key="9">
    <source>
        <dbReference type="Proteomes" id="UP000596074"/>
    </source>
</evidence>
<evidence type="ECO:0000259" key="7">
    <source>
        <dbReference type="Pfam" id="PF02525"/>
    </source>
</evidence>
<dbReference type="InterPro" id="IPR023048">
    <property type="entry name" value="NADH:quinone_OxRdtase_FMN_depd"/>
</dbReference>
<comment type="catalytic activity">
    <reaction evidence="5">
        <text>N,N-dimethyl-1,4-phenylenediamine + anthranilate + 2 NAD(+) = 2-(4-dimethylaminophenyl)diazenylbenzoate + 2 NADH + 2 H(+)</text>
        <dbReference type="Rhea" id="RHEA:55872"/>
        <dbReference type="ChEBI" id="CHEBI:15378"/>
        <dbReference type="ChEBI" id="CHEBI:15783"/>
        <dbReference type="ChEBI" id="CHEBI:16567"/>
        <dbReference type="ChEBI" id="CHEBI:57540"/>
        <dbReference type="ChEBI" id="CHEBI:57945"/>
        <dbReference type="ChEBI" id="CHEBI:71579"/>
        <dbReference type="EC" id="1.7.1.17"/>
    </reaction>
    <physiologicalReaction direction="right-to-left" evidence="5">
        <dbReference type="Rhea" id="RHEA:55874"/>
    </physiologicalReaction>
</comment>
<dbReference type="RefSeq" id="WP_228345094.1">
    <property type="nucleotide sequence ID" value="NZ_CP046056.1"/>
</dbReference>
<feature type="domain" description="Flavodoxin-like fold" evidence="7">
    <location>
        <begin position="3"/>
        <end position="197"/>
    </location>
</feature>
<dbReference type="Pfam" id="PF02525">
    <property type="entry name" value="Flavodoxin_2"/>
    <property type="match status" value="1"/>
</dbReference>
<evidence type="ECO:0000256" key="2">
    <source>
        <dbReference type="ARBA" id="ARBA00022643"/>
    </source>
</evidence>
<comment type="function">
    <text evidence="6">Quinone reductase that provides resistance to thiol-specific stress caused by electrophilic quinones.</text>
</comment>
<keyword evidence="2 6" id="KW-0288">FMN</keyword>
<keyword evidence="4 6" id="KW-0520">NAD</keyword>